<evidence type="ECO:0000259" key="1">
    <source>
        <dbReference type="SMART" id="SM00849"/>
    </source>
</evidence>
<comment type="caution">
    <text evidence="2">The sequence shown here is derived from an EMBL/GenBank/DDBJ whole genome shotgun (WGS) entry which is preliminary data.</text>
</comment>
<dbReference type="InterPro" id="IPR050855">
    <property type="entry name" value="NDM-1-like"/>
</dbReference>
<dbReference type="Pfam" id="PF00753">
    <property type="entry name" value="Lactamase_B"/>
    <property type="match status" value="1"/>
</dbReference>
<dbReference type="SUPFAM" id="SSF56281">
    <property type="entry name" value="Metallo-hydrolase/oxidoreductase"/>
    <property type="match status" value="1"/>
</dbReference>
<dbReference type="Proteomes" id="UP000659630">
    <property type="component" value="Unassembled WGS sequence"/>
</dbReference>
<dbReference type="Gene3D" id="3.60.15.10">
    <property type="entry name" value="Ribonuclease Z/Hydroxyacylglutathione hydrolase-like"/>
    <property type="match status" value="1"/>
</dbReference>
<accession>A0A923KVE6</accession>
<dbReference type="SMART" id="SM00849">
    <property type="entry name" value="Lactamase_B"/>
    <property type="match status" value="1"/>
</dbReference>
<gene>
    <name evidence="2" type="ORF">H8S23_04290</name>
</gene>
<dbReference type="InterPro" id="IPR036866">
    <property type="entry name" value="RibonucZ/Hydroxyglut_hydro"/>
</dbReference>
<evidence type="ECO:0000313" key="3">
    <source>
        <dbReference type="Proteomes" id="UP000659630"/>
    </source>
</evidence>
<dbReference type="AlphaFoldDB" id="A0A923KVE6"/>
<reference evidence="2" key="1">
    <citation type="submission" date="2020-08" db="EMBL/GenBank/DDBJ databases">
        <title>Genome public.</title>
        <authorList>
            <person name="Liu C."/>
            <person name="Sun Q."/>
        </authorList>
    </citation>
    <scope>NUCLEOTIDE SEQUENCE</scope>
    <source>
        <strain evidence="2">BX8</strain>
    </source>
</reference>
<name>A0A923KVE6_9FIRM</name>
<sequence length="333" mass="37422">MWPIAGASKAKRLKWGSPQNQISWAYMKQLREKNSSMRVYDVNPYVEVYQFRDHLYGLFNQNCDGAGDVWMYLIKGPEKAMLVDTAYGLGDLKGLVDEITGGLPLIVVNTHTGPDHVLGNVRFDRVYCCDIEEQNIRNKCKPGAWDYLFDENGANIWLDFDRKDLPEYRDYELVGVPNGTTWDLGGGYEVELVWTGGHAAGHAMFLDKKGRCLFAGDDVCSDVIGCGGGPRPGGVNNQYCNLTTYRDQLAKLCRRLDEFDYIFPGHFVVNLENNLLLNILETLNEIIADPECYDYSVEHAGGQGGEKKVRMHKFVKGFGTIAYSANGVYPPEE</sequence>
<feature type="domain" description="Metallo-beta-lactamase" evidence="1">
    <location>
        <begin position="68"/>
        <end position="266"/>
    </location>
</feature>
<keyword evidence="3" id="KW-1185">Reference proteome</keyword>
<dbReference type="InterPro" id="IPR001279">
    <property type="entry name" value="Metallo-B-lactamas"/>
</dbReference>
<dbReference type="EMBL" id="JACONZ010000001">
    <property type="protein sequence ID" value="MBC5580716.1"/>
    <property type="molecule type" value="Genomic_DNA"/>
</dbReference>
<evidence type="ECO:0000313" key="2">
    <source>
        <dbReference type="EMBL" id="MBC5580716.1"/>
    </source>
</evidence>
<protein>
    <submittedName>
        <fullName evidence="2">MBL fold metallo-hydrolase</fullName>
    </submittedName>
</protein>
<organism evidence="2 3">
    <name type="scientific">Anaerofilum hominis</name>
    <dbReference type="NCBI Taxonomy" id="2763016"/>
    <lineage>
        <taxon>Bacteria</taxon>
        <taxon>Bacillati</taxon>
        <taxon>Bacillota</taxon>
        <taxon>Clostridia</taxon>
        <taxon>Eubacteriales</taxon>
        <taxon>Oscillospiraceae</taxon>
        <taxon>Anaerofilum</taxon>
    </lineage>
</organism>
<dbReference type="PANTHER" id="PTHR42951:SF22">
    <property type="entry name" value="METALLO BETA-LACTAMASE SUPERFAMILY LIPOPROTEIN"/>
    <property type="match status" value="1"/>
</dbReference>
<dbReference type="PANTHER" id="PTHR42951">
    <property type="entry name" value="METALLO-BETA-LACTAMASE DOMAIN-CONTAINING"/>
    <property type="match status" value="1"/>
</dbReference>
<proteinExistence type="predicted"/>